<dbReference type="GO" id="GO:0005863">
    <property type="term" value="C:striated muscle myosin thick filament"/>
    <property type="evidence" value="ECO:0007669"/>
    <property type="project" value="UniProtKB-ARBA"/>
</dbReference>
<comment type="similarity">
    <text evidence="1 8">Belongs to the TRAFAC class myosin-kinesin ATPase superfamily. Myosin family.</text>
</comment>
<reference evidence="12" key="1">
    <citation type="submission" date="2022-11" db="UniProtKB">
        <authorList>
            <consortium name="WormBaseParasite"/>
        </authorList>
    </citation>
    <scope>IDENTIFICATION</scope>
</reference>
<dbReference type="PANTHER" id="PTHR13140">
    <property type="entry name" value="MYOSIN"/>
    <property type="match status" value="1"/>
</dbReference>
<dbReference type="FunFam" id="1.10.10.820:FF:000001">
    <property type="entry name" value="Myosin heavy chain"/>
    <property type="match status" value="1"/>
</dbReference>
<dbReference type="Pfam" id="PF00063">
    <property type="entry name" value="Myosin_head"/>
    <property type="match status" value="2"/>
</dbReference>
<keyword evidence="5 8" id="KW-0518">Myosin</keyword>
<dbReference type="InterPro" id="IPR027417">
    <property type="entry name" value="P-loop_NTPase"/>
</dbReference>
<organism evidence="11 12">
    <name type="scientific">Meloidogyne javanica</name>
    <name type="common">Root-knot nematode worm</name>
    <dbReference type="NCBI Taxonomy" id="6303"/>
    <lineage>
        <taxon>Eukaryota</taxon>
        <taxon>Metazoa</taxon>
        <taxon>Ecdysozoa</taxon>
        <taxon>Nematoda</taxon>
        <taxon>Chromadorea</taxon>
        <taxon>Rhabditida</taxon>
        <taxon>Tylenchina</taxon>
        <taxon>Tylenchomorpha</taxon>
        <taxon>Tylenchoidea</taxon>
        <taxon>Meloidogynidae</taxon>
        <taxon>Meloidogyninae</taxon>
        <taxon>Meloidogyne</taxon>
        <taxon>Meloidogyne incognita group</taxon>
    </lineage>
</organism>
<feature type="domain" description="Myosin motor" evidence="10">
    <location>
        <begin position="389"/>
        <end position="490"/>
    </location>
</feature>
<keyword evidence="11" id="KW-1185">Reference proteome</keyword>
<evidence type="ECO:0000256" key="8">
    <source>
        <dbReference type="PROSITE-ProRule" id="PRU00782"/>
    </source>
</evidence>
<evidence type="ECO:0000256" key="9">
    <source>
        <dbReference type="SAM" id="MobiDB-lite"/>
    </source>
</evidence>
<dbReference type="Gene3D" id="1.20.120.720">
    <property type="entry name" value="Myosin VI head, motor domain, U50 subdomain"/>
    <property type="match status" value="1"/>
</dbReference>
<comment type="caution">
    <text evidence="8">Lacks conserved residue(s) required for the propagation of feature annotation.</text>
</comment>
<evidence type="ECO:0000256" key="4">
    <source>
        <dbReference type="ARBA" id="ARBA00023054"/>
    </source>
</evidence>
<dbReference type="FunFam" id="1.20.58.530:FF:000001">
    <property type="entry name" value="Myosin heavy chain"/>
    <property type="match status" value="1"/>
</dbReference>
<evidence type="ECO:0000256" key="2">
    <source>
        <dbReference type="ARBA" id="ARBA00022741"/>
    </source>
</evidence>
<name>A0A915LZP7_MELJA</name>
<feature type="compositionally biased region" description="Polar residues" evidence="9">
    <location>
        <begin position="663"/>
        <end position="673"/>
    </location>
</feature>
<keyword evidence="2" id="KW-0547">Nucleotide-binding</keyword>
<feature type="domain" description="Myosin motor" evidence="10">
    <location>
        <begin position="1"/>
        <end position="388"/>
    </location>
</feature>
<dbReference type="SMART" id="SM00242">
    <property type="entry name" value="MYSc"/>
    <property type="match status" value="1"/>
</dbReference>
<keyword evidence="7 8" id="KW-0009">Actin-binding</keyword>
<dbReference type="InterPro" id="IPR001609">
    <property type="entry name" value="Myosin_head_motor_dom-like"/>
</dbReference>
<proteinExistence type="inferred from homology"/>
<dbReference type="WBParaSite" id="scaffold22259_cov226.g19879">
    <property type="protein sequence ID" value="scaffold22259_cov226.g19879"/>
    <property type="gene ID" value="scaffold22259_cov226.g19879"/>
</dbReference>
<protein>
    <submittedName>
        <fullName evidence="12">Myosin motor domain-containing protein</fullName>
    </submittedName>
</protein>
<dbReference type="PROSITE" id="PS51456">
    <property type="entry name" value="MYOSIN_MOTOR"/>
    <property type="match status" value="2"/>
</dbReference>
<dbReference type="AlphaFoldDB" id="A0A915LZP7"/>
<sequence>MVTLEDQIVQTNPVLEAFGNAKTVRNNNSSRFGKFIRIHFNRAGRVASCDIEHYLLEKSRVIRQAPGERCYHIFYQICSGFKPDLMKKLKLNKPLKEYWFVAQAELTIDGIDDKEEFKLTDEAFDVLNFSETEKMDCYKMMGGIMHMGNMKFKQRPREEQAEPDETEEANYAAENFALTKPRVRVGSEWVSKGQNLDQVNWAIGAMSKALYARVFEWLVKKCNLTLDQKGLSRDSFIGVLDIAGFEIFDFNSFEQLWINFVNEKLQQFFNHHMFVLEQEEYAREGIAWTFIDFGLDLQACIELIEKPMGIISMLDEECIVPKASDLTYAQKLGDQHLGKHPNFEKPKPPKGKQGEAHFAMRHYAGTVRYNVTNWLEKNKDPLNDTLVSKQSGMIDAALVLNQLTCNGVLEGIRICRKGFPNRLPHNDFKVRYGILAAAEARSSTDPKVSSANILEKLVNAKSLEAENFKVGHTKVFFKAGVLAHIEELRDKCMNDLMCMFQSACRAYLAKMGAARRRKQLDAYSIVQRNIRSWCVLRTWEWYLLYGRVKPLCKGDKHAEELEKMEADLKASEEILAKQEEQRKAIEAEHTRLAEERRKLQEQLEIARKGGSAVESEMGALNAQKTELERHLEDAKDKLNEQQQKAEDNQRSLKRAEKDKESLNDQIETLNETLNRVEEEK</sequence>
<evidence type="ECO:0000259" key="10">
    <source>
        <dbReference type="PROSITE" id="PS51456"/>
    </source>
</evidence>
<dbReference type="Gene3D" id="3.40.850.10">
    <property type="entry name" value="Kinesin motor domain"/>
    <property type="match status" value="1"/>
</dbReference>
<dbReference type="PANTHER" id="PTHR13140:SF857">
    <property type="entry name" value="MYOSIN-11"/>
    <property type="match status" value="1"/>
</dbReference>
<dbReference type="GO" id="GO:0051015">
    <property type="term" value="F:actin filament binding"/>
    <property type="evidence" value="ECO:0007669"/>
    <property type="project" value="TreeGrafter"/>
</dbReference>
<dbReference type="GO" id="GO:0016020">
    <property type="term" value="C:membrane"/>
    <property type="evidence" value="ECO:0007669"/>
    <property type="project" value="TreeGrafter"/>
</dbReference>
<evidence type="ECO:0000256" key="6">
    <source>
        <dbReference type="ARBA" id="ARBA00023175"/>
    </source>
</evidence>
<dbReference type="Gene3D" id="4.10.270.10">
    <property type="entry name" value="Myosin, subunit A"/>
    <property type="match status" value="1"/>
</dbReference>
<dbReference type="GO" id="GO:0016459">
    <property type="term" value="C:myosin complex"/>
    <property type="evidence" value="ECO:0007669"/>
    <property type="project" value="UniProtKB-KW"/>
</dbReference>
<keyword evidence="4" id="KW-0175">Coiled coil</keyword>
<dbReference type="FunFam" id="1.20.120.720:FF:000001">
    <property type="entry name" value="Myosin heavy chain, muscle"/>
    <property type="match status" value="1"/>
</dbReference>
<accession>A0A915LZP7</accession>
<evidence type="ECO:0000256" key="7">
    <source>
        <dbReference type="ARBA" id="ARBA00023203"/>
    </source>
</evidence>
<dbReference type="Gene3D" id="1.20.58.530">
    <property type="match status" value="1"/>
</dbReference>
<keyword evidence="3" id="KW-0067">ATP-binding</keyword>
<evidence type="ECO:0000256" key="3">
    <source>
        <dbReference type="ARBA" id="ARBA00022840"/>
    </source>
</evidence>
<dbReference type="Proteomes" id="UP000887561">
    <property type="component" value="Unplaced"/>
</dbReference>
<dbReference type="InterPro" id="IPR036961">
    <property type="entry name" value="Kinesin_motor_dom_sf"/>
</dbReference>
<evidence type="ECO:0000313" key="12">
    <source>
        <dbReference type="WBParaSite" id="scaffold22259_cov226.g19879"/>
    </source>
</evidence>
<dbReference type="PRINTS" id="PR00193">
    <property type="entry name" value="MYOSINHEAVY"/>
</dbReference>
<evidence type="ECO:0000256" key="5">
    <source>
        <dbReference type="ARBA" id="ARBA00023123"/>
    </source>
</evidence>
<dbReference type="Gene3D" id="1.20.5.340">
    <property type="match status" value="1"/>
</dbReference>
<dbReference type="SUPFAM" id="SSF90257">
    <property type="entry name" value="Myosin rod fragments"/>
    <property type="match status" value="1"/>
</dbReference>
<evidence type="ECO:0000313" key="11">
    <source>
        <dbReference type="Proteomes" id="UP000887561"/>
    </source>
</evidence>
<dbReference type="SUPFAM" id="SSF52540">
    <property type="entry name" value="P-loop containing nucleoside triphosphate hydrolases"/>
    <property type="match status" value="1"/>
</dbReference>
<keyword evidence="6" id="KW-0505">Motor protein</keyword>
<evidence type="ECO:0000256" key="1">
    <source>
        <dbReference type="ARBA" id="ARBA00008314"/>
    </source>
</evidence>
<feature type="compositionally biased region" description="Basic and acidic residues" evidence="9">
    <location>
        <begin position="625"/>
        <end position="662"/>
    </location>
</feature>
<feature type="region of interest" description="Disordered" evidence="9">
    <location>
        <begin position="608"/>
        <end position="680"/>
    </location>
</feature>
<dbReference type="Gene3D" id="6.20.240.20">
    <property type="match status" value="1"/>
</dbReference>
<dbReference type="GO" id="GO:0007015">
    <property type="term" value="P:actin filament organization"/>
    <property type="evidence" value="ECO:0007669"/>
    <property type="project" value="TreeGrafter"/>
</dbReference>
<dbReference type="GO" id="GO:0005524">
    <property type="term" value="F:ATP binding"/>
    <property type="evidence" value="ECO:0007669"/>
    <property type="project" value="UniProtKB-KW"/>
</dbReference>
<dbReference type="GO" id="GO:0000146">
    <property type="term" value="F:microfilament motor activity"/>
    <property type="evidence" value="ECO:0007669"/>
    <property type="project" value="TreeGrafter"/>
</dbReference>